<dbReference type="STRING" id="369401.SAMN05428642_102749"/>
<gene>
    <name evidence="2" type="ORF">SAMN05428642_102749</name>
</gene>
<organism evidence="2 3">
    <name type="scientific">Flaviramulus basaltis</name>
    <dbReference type="NCBI Taxonomy" id="369401"/>
    <lineage>
        <taxon>Bacteria</taxon>
        <taxon>Pseudomonadati</taxon>
        <taxon>Bacteroidota</taxon>
        <taxon>Flavobacteriia</taxon>
        <taxon>Flavobacteriales</taxon>
        <taxon>Flavobacteriaceae</taxon>
        <taxon>Flaviramulus</taxon>
    </lineage>
</organism>
<keyword evidence="3" id="KW-1185">Reference proteome</keyword>
<sequence>MKRTIQYIIYTFFATVILISCGDGLSLQRYYVDNQEVKNFITQDIPLSMIEIDKDSFTEEQKEAYKSVNKLNFLGYKSNETNLEAFNAEIAKVKIILSDSKYVDLVEFSDKGNKVIVKYIGDDDEADEIVVFGSSKEMGFGIVRILGNDMNPEKMVTLIDAFQKSNIGESQVQDIMNFFK</sequence>
<reference evidence="2 3" key="1">
    <citation type="submission" date="2016-10" db="EMBL/GenBank/DDBJ databases">
        <authorList>
            <person name="de Groot N.N."/>
        </authorList>
    </citation>
    <scope>NUCLEOTIDE SEQUENCE [LARGE SCALE GENOMIC DNA]</scope>
    <source>
        <strain evidence="2 3">DSM 18180</strain>
    </source>
</reference>
<feature type="transmembrane region" description="Helical" evidence="1">
    <location>
        <begin position="7"/>
        <end position="27"/>
    </location>
</feature>
<accession>A0A1K2IJK5</accession>
<dbReference type="OrthoDB" id="1143555at2"/>
<evidence type="ECO:0000256" key="1">
    <source>
        <dbReference type="SAM" id="Phobius"/>
    </source>
</evidence>
<dbReference type="EMBL" id="FPKV01000002">
    <property type="protein sequence ID" value="SFZ92478.1"/>
    <property type="molecule type" value="Genomic_DNA"/>
</dbReference>
<name>A0A1K2IJK5_9FLAO</name>
<evidence type="ECO:0000313" key="3">
    <source>
        <dbReference type="Proteomes" id="UP000182544"/>
    </source>
</evidence>
<dbReference type="PROSITE" id="PS51257">
    <property type="entry name" value="PROKAR_LIPOPROTEIN"/>
    <property type="match status" value="1"/>
</dbReference>
<keyword evidence="1" id="KW-0472">Membrane</keyword>
<keyword evidence="1" id="KW-1133">Transmembrane helix</keyword>
<proteinExistence type="predicted"/>
<dbReference type="RefSeq" id="WP_072401835.1">
    <property type="nucleotide sequence ID" value="NZ_FPKV01000002.1"/>
</dbReference>
<dbReference type="Pfam" id="PF14060">
    <property type="entry name" value="DUF4252"/>
    <property type="match status" value="1"/>
</dbReference>
<evidence type="ECO:0000313" key="2">
    <source>
        <dbReference type="EMBL" id="SFZ92478.1"/>
    </source>
</evidence>
<keyword evidence="1" id="KW-0812">Transmembrane</keyword>
<dbReference type="Proteomes" id="UP000182544">
    <property type="component" value="Unassembled WGS sequence"/>
</dbReference>
<evidence type="ECO:0008006" key="4">
    <source>
        <dbReference type="Google" id="ProtNLM"/>
    </source>
</evidence>
<dbReference type="InterPro" id="IPR025348">
    <property type="entry name" value="DUF4252"/>
</dbReference>
<protein>
    <recommendedName>
        <fullName evidence="4">DUF4252 domain-containing protein</fullName>
    </recommendedName>
</protein>
<dbReference type="AlphaFoldDB" id="A0A1K2IJK5"/>